<keyword evidence="2 7" id="KW-0547">Nucleotide-binding</keyword>
<dbReference type="FunCoup" id="C5DDD3">
    <property type="interactions" value="274"/>
</dbReference>
<dbReference type="KEGG" id="lth:KLTH0B10318g"/>
<keyword evidence="4 7" id="KW-0347">Helicase</keyword>
<protein>
    <recommendedName>
        <fullName evidence="7">ATP-dependent RNA helicase</fullName>
        <ecNumber evidence="7">3.6.4.13</ecNumber>
    </recommendedName>
</protein>
<feature type="domain" description="Helicase ATP-binding" evidence="9">
    <location>
        <begin position="783"/>
        <end position="957"/>
    </location>
</feature>
<keyword evidence="6 7" id="KW-0694">RNA-binding</keyword>
<dbReference type="GeneID" id="8291080"/>
<dbReference type="InterPro" id="IPR014001">
    <property type="entry name" value="Helicase_ATP-bd"/>
</dbReference>
<dbReference type="SMART" id="SM00490">
    <property type="entry name" value="HELICc"/>
    <property type="match status" value="1"/>
</dbReference>
<gene>
    <name evidence="10" type="ordered locus">KLTH0B10318g</name>
</gene>
<dbReference type="InterPro" id="IPR021646">
    <property type="entry name" value="Sir1_ORC-binding"/>
</dbReference>
<dbReference type="OrthoDB" id="4070089at2759"/>
<dbReference type="GO" id="GO:0016787">
    <property type="term" value="F:hydrolase activity"/>
    <property type="evidence" value="ECO:0007669"/>
    <property type="project" value="UniProtKB-KW"/>
</dbReference>
<dbReference type="Pfam" id="PF11603">
    <property type="entry name" value="Sir1"/>
    <property type="match status" value="1"/>
</dbReference>
<reference evidence="10 11" key="1">
    <citation type="journal article" date="2009" name="Genome Res.">
        <title>Comparative genomics of protoploid Saccharomycetaceae.</title>
        <authorList>
            <consortium name="The Genolevures Consortium"/>
            <person name="Souciet J.-L."/>
            <person name="Dujon B."/>
            <person name="Gaillardin C."/>
            <person name="Johnston M."/>
            <person name="Baret P.V."/>
            <person name="Cliften P."/>
            <person name="Sherman D.J."/>
            <person name="Weissenbach J."/>
            <person name="Westhof E."/>
            <person name="Wincker P."/>
            <person name="Jubin C."/>
            <person name="Poulain J."/>
            <person name="Barbe V."/>
            <person name="Segurens B."/>
            <person name="Artiguenave F."/>
            <person name="Anthouard V."/>
            <person name="Vacherie B."/>
            <person name="Val M.-E."/>
            <person name="Fulton R.S."/>
            <person name="Minx P."/>
            <person name="Wilson R."/>
            <person name="Durrens P."/>
            <person name="Jean G."/>
            <person name="Marck C."/>
            <person name="Martin T."/>
            <person name="Nikolski M."/>
            <person name="Rolland T."/>
            <person name="Seret M.-L."/>
            <person name="Casaregola S."/>
            <person name="Despons L."/>
            <person name="Fairhead C."/>
            <person name="Fischer G."/>
            <person name="Lafontaine I."/>
            <person name="Leh V."/>
            <person name="Lemaire M."/>
            <person name="de Montigny J."/>
            <person name="Neuveglise C."/>
            <person name="Thierry A."/>
            <person name="Blanc-Lenfle I."/>
            <person name="Bleykasten C."/>
            <person name="Diffels J."/>
            <person name="Fritsch E."/>
            <person name="Frangeul L."/>
            <person name="Goeffon A."/>
            <person name="Jauniaux N."/>
            <person name="Kachouri-Lafond R."/>
            <person name="Payen C."/>
            <person name="Potier S."/>
            <person name="Pribylova L."/>
            <person name="Ozanne C."/>
            <person name="Richard G.-F."/>
            <person name="Sacerdot C."/>
            <person name="Straub M.-L."/>
            <person name="Talla E."/>
        </authorList>
    </citation>
    <scope>NUCLEOTIDE SEQUENCE [LARGE SCALE GENOMIC DNA]</scope>
    <source>
        <strain evidence="11">ATCC 56472 / CBS 6340 / NRRL Y-8284</strain>
    </source>
</reference>
<dbReference type="STRING" id="559295.C5DDD3"/>
<keyword evidence="3 7" id="KW-0378">Hydrolase</keyword>
<keyword evidence="11" id="KW-1185">Reference proteome</keyword>
<accession>C5DDD3</accession>
<evidence type="ECO:0000313" key="11">
    <source>
        <dbReference type="Proteomes" id="UP000002036"/>
    </source>
</evidence>
<comment type="domain">
    <text evidence="7">The Q motif is unique to and characteristic of the DEAD box family of RNA helicases and controls ATP binding and hydrolysis.</text>
</comment>
<proteinExistence type="inferred from homology"/>
<sequence>MEKISDRFAAIDGFLVKKDKSGLRRIVNTISTTFKPNKQEARCIEKLQLRNLALYFDCKDDLLPHDCPLLFKTVSSKRKLFYHTEDGIKVVKSGKTSSRDMRRAIEHAVIEIPLSGSQKKYLVDCQDGIDQRLWREGRAMAPLQNSNNSHITRTLACDTLLFTPQDYALLRSFALEKVLYEAESISIFEHCHRKALQNLEEKGQGDLLEEKITGKQFHLLLQKNTVRAYGRIMSSLYFILVNFHRLSLSTRVADPAINRALLLDSIGCSYNVESKASHLQEIMCIMLKNTDHASLLQLLARMLPFNLEGYVDKNQTLGYYETEEICERLVAMRTWVKYVALSAKTGDEEVIFLENDPASTWGVLSSYYREIARESKKLDLATLRFISRDIVCVSGKTFGRCYIRDFYSGLEQRFDALWMQLNKYYSVRSIQAVEELLFYDESMSLSEGKSCPYFSFENVFPMDVRRSLLPRGRKALTEAEQRVVLDTIEEMTRAVMWITWLAAGTPYAFAELQDLAYAGERRNVYVDEDFRRIKLATCYNQNGDILYLVKWLDSHTSSYLAFLILVISKIQLELLNEMRSIFDHPRHNEMRHSAANIRSSKYTTPMKKTCKALLSEFLFVDASQAKLVSEKRFQEVCKEYPKRTAPLERLNFPQLRQGMTALVQRKLEGHRSQAGAAHPSTSAYLADHWPKMGTGMYGLDSLLLESLQGPTAYMTQRELSEQWNLSMDLGVNTEDEPQSTGNTLKGGLQRAGLVPDDLFLAGRMLYGEQFAFRNTDQTFACISAYMSDEKVIAVQAPTGFGKTLVFQLPLICYAMKKLQTVSFVFVPDAALVAATTHRLRSKSCLRVGSVEFLIHKGLVGDDPFQDVYVGTFSDAIDHRLIELMKHWKEQFPETQLGLLVFDEFQNLPDVESYCKTPLHLPKDIDIEQFQRLILTTATGSQGSSEKALRELGLKGRLEIQPVWGDSEGDTCFVTAPIRFRNYIREPALAHVYKHAILMEGDGTGQVMVLLRRLFEKDSKAKVAIVLGQEANTGSLFNRVAKEFTSVCVGKELDKTEKAMKMQSFLLDKNVQVLMGPKLAVEGIDVAELRMVILLDYQPSVGEYIQCAGRVRNSGVSIALWRKAPQRGNNDLSSIDYSRCFTSQICEFYELPQQVHAGCCKHFDSVSEETRDIFEYVAIELEPADTQQKRKHTDGSPHSSKRLCSPHNPEVPGSRPTTNLELQATDKSQQLTKAERLEISCRGCRDIFEYFEFSDDRRRDLLMEGLDERYFGNISIFNVNSELECRWCLEPKRGCCCWPESPACEDMSLKKLAMQALAFLGCFLTPKGYTEEVAFCENYGVATWMMLLETRIKKEVFTRYYTAYKDYHDLVRRRMEYFYGYEGDRYIDDYNEMWRMLQKKELIVYFSTRKIQECPMGGCCADCVKIAVEDDDPPWCRDYPISKGYLQAQMESTDEDAYLCSENMAMRLRGSPPVLGFHYKLMQFVLFHNKDFRDAIWERFPQLPQVGMFTHWLRLMKTEWIFDGVPVPLYAVVGAIFYRQNPYYLHDAL</sequence>
<dbReference type="PROSITE" id="PS51192">
    <property type="entry name" value="HELICASE_ATP_BIND_1"/>
    <property type="match status" value="1"/>
</dbReference>
<dbReference type="RefSeq" id="XP_002552232.1">
    <property type="nucleotide sequence ID" value="XM_002552186.1"/>
</dbReference>
<comment type="similarity">
    <text evidence="1">Belongs to the helicase family. Yeast subtelomeric Y' repeat subfamily.</text>
</comment>
<evidence type="ECO:0000256" key="8">
    <source>
        <dbReference type="SAM" id="MobiDB-lite"/>
    </source>
</evidence>
<dbReference type="OMA" id="FACISAY"/>
<organism evidence="10 11">
    <name type="scientific">Lachancea thermotolerans (strain ATCC 56472 / CBS 6340 / NRRL Y-8284)</name>
    <name type="common">Yeast</name>
    <name type="synonym">Kluyveromyces thermotolerans</name>
    <dbReference type="NCBI Taxonomy" id="559295"/>
    <lineage>
        <taxon>Eukaryota</taxon>
        <taxon>Fungi</taxon>
        <taxon>Dikarya</taxon>
        <taxon>Ascomycota</taxon>
        <taxon>Saccharomycotina</taxon>
        <taxon>Saccharomycetes</taxon>
        <taxon>Saccharomycetales</taxon>
        <taxon>Saccharomycetaceae</taxon>
        <taxon>Lachancea</taxon>
    </lineage>
</organism>
<dbReference type="Pfam" id="PF00270">
    <property type="entry name" value="DEAD"/>
    <property type="match status" value="1"/>
</dbReference>
<dbReference type="GO" id="GO:0003724">
    <property type="term" value="F:RNA helicase activity"/>
    <property type="evidence" value="ECO:0007669"/>
    <property type="project" value="UniProtKB-EC"/>
</dbReference>
<evidence type="ECO:0000256" key="3">
    <source>
        <dbReference type="ARBA" id="ARBA00022801"/>
    </source>
</evidence>
<evidence type="ECO:0000259" key="9">
    <source>
        <dbReference type="PROSITE" id="PS51192"/>
    </source>
</evidence>
<dbReference type="InterPro" id="IPR027417">
    <property type="entry name" value="P-loop_NTPase"/>
</dbReference>
<comment type="catalytic activity">
    <reaction evidence="7">
        <text>ATP + H2O = ADP + phosphate + H(+)</text>
        <dbReference type="Rhea" id="RHEA:13065"/>
        <dbReference type="ChEBI" id="CHEBI:15377"/>
        <dbReference type="ChEBI" id="CHEBI:15378"/>
        <dbReference type="ChEBI" id="CHEBI:30616"/>
        <dbReference type="ChEBI" id="CHEBI:43474"/>
        <dbReference type="ChEBI" id="CHEBI:456216"/>
        <dbReference type="EC" id="3.6.4.13"/>
    </reaction>
</comment>
<dbReference type="HOGENOM" id="CLU_003044_2_0_1"/>
<comment type="function">
    <text evidence="7">RNA helicase.</text>
</comment>
<evidence type="ECO:0000256" key="4">
    <source>
        <dbReference type="ARBA" id="ARBA00022806"/>
    </source>
</evidence>
<dbReference type="SUPFAM" id="SSF144005">
    <property type="entry name" value="ORC1-binding domain"/>
    <property type="match status" value="1"/>
</dbReference>
<dbReference type="GO" id="GO:0070013">
    <property type="term" value="C:intracellular organelle lumen"/>
    <property type="evidence" value="ECO:0007669"/>
    <property type="project" value="UniProtKB-ARBA"/>
</dbReference>
<dbReference type="InterPro" id="IPR001650">
    <property type="entry name" value="Helicase_C-like"/>
</dbReference>
<dbReference type="Gene3D" id="3.40.50.300">
    <property type="entry name" value="P-loop containing nucleotide triphosphate hydrolases"/>
    <property type="match status" value="2"/>
</dbReference>
<keyword evidence="5 7" id="KW-0067">ATP-binding</keyword>
<dbReference type="InterPro" id="IPR011545">
    <property type="entry name" value="DEAD/DEAH_box_helicase_dom"/>
</dbReference>
<dbReference type="InterPro" id="IPR037240">
    <property type="entry name" value="ORC1-binding_dom"/>
</dbReference>
<dbReference type="eggNOG" id="ENOG502QWCT">
    <property type="taxonomic scope" value="Eukaryota"/>
</dbReference>
<evidence type="ECO:0000256" key="5">
    <source>
        <dbReference type="ARBA" id="ARBA00022840"/>
    </source>
</evidence>
<evidence type="ECO:0000256" key="6">
    <source>
        <dbReference type="ARBA" id="ARBA00022884"/>
    </source>
</evidence>
<dbReference type="Pfam" id="PF00271">
    <property type="entry name" value="Helicase_C"/>
    <property type="match status" value="1"/>
</dbReference>
<comment type="similarity">
    <text evidence="7">Belongs to the DEAD box helicase family.</text>
</comment>
<dbReference type="Proteomes" id="UP000002036">
    <property type="component" value="Chromosome B"/>
</dbReference>
<dbReference type="GO" id="GO:0003723">
    <property type="term" value="F:RNA binding"/>
    <property type="evidence" value="ECO:0007669"/>
    <property type="project" value="UniProtKB-UniRule"/>
</dbReference>
<dbReference type="PANTHER" id="PTHR24031">
    <property type="entry name" value="RNA HELICASE"/>
    <property type="match status" value="1"/>
</dbReference>
<evidence type="ECO:0000313" key="10">
    <source>
        <dbReference type="EMBL" id="CAR21794.1"/>
    </source>
</evidence>
<dbReference type="SUPFAM" id="SSF52540">
    <property type="entry name" value="P-loop containing nucleoside triphosphate hydrolases"/>
    <property type="match status" value="1"/>
</dbReference>
<name>C5DDD3_LACTC</name>
<dbReference type="InParanoid" id="C5DDD3"/>
<evidence type="ECO:0000256" key="2">
    <source>
        <dbReference type="ARBA" id="ARBA00022741"/>
    </source>
</evidence>
<dbReference type="GO" id="GO:0005524">
    <property type="term" value="F:ATP binding"/>
    <property type="evidence" value="ECO:0007669"/>
    <property type="project" value="UniProtKB-UniRule"/>
</dbReference>
<dbReference type="EMBL" id="CU928166">
    <property type="protein sequence ID" value="CAR21794.1"/>
    <property type="molecule type" value="Genomic_DNA"/>
</dbReference>
<dbReference type="SMART" id="SM00487">
    <property type="entry name" value="DEXDc"/>
    <property type="match status" value="1"/>
</dbReference>
<dbReference type="EC" id="3.6.4.13" evidence="7"/>
<feature type="region of interest" description="Disordered" evidence="8">
    <location>
        <begin position="1184"/>
        <end position="1218"/>
    </location>
</feature>
<evidence type="ECO:0000256" key="7">
    <source>
        <dbReference type="RuleBase" id="RU365068"/>
    </source>
</evidence>
<evidence type="ECO:0000256" key="1">
    <source>
        <dbReference type="ARBA" id="ARBA00007201"/>
    </source>
</evidence>
<dbReference type="CDD" id="cd18785">
    <property type="entry name" value="SF2_C"/>
    <property type="match status" value="1"/>
</dbReference>